<dbReference type="STRING" id="638301.HMPREF0444_0175"/>
<evidence type="ECO:0000256" key="1">
    <source>
        <dbReference type="SAM" id="Phobius"/>
    </source>
</evidence>
<comment type="caution">
    <text evidence="2">The sequence shown here is derived from an EMBL/GenBank/DDBJ whole genome shotgun (WGS) entry which is preliminary data.</text>
</comment>
<dbReference type="AlphaFoldDB" id="C8NE30"/>
<name>C8NE30_9LACT</name>
<protein>
    <submittedName>
        <fullName evidence="2">Uncharacterized protein</fullName>
    </submittedName>
</protein>
<keyword evidence="3" id="KW-1185">Reference proteome</keyword>
<dbReference type="EMBL" id="ACKZ01000008">
    <property type="protein sequence ID" value="EEW37931.1"/>
    <property type="molecule type" value="Genomic_DNA"/>
</dbReference>
<organism evidence="2 3">
    <name type="scientific">Granulicatella adiacens ATCC 49175</name>
    <dbReference type="NCBI Taxonomy" id="638301"/>
    <lineage>
        <taxon>Bacteria</taxon>
        <taxon>Bacillati</taxon>
        <taxon>Bacillota</taxon>
        <taxon>Bacilli</taxon>
        <taxon>Lactobacillales</taxon>
        <taxon>Carnobacteriaceae</taxon>
        <taxon>Granulicatella</taxon>
    </lineage>
</organism>
<gene>
    <name evidence="2" type="ORF">HMPREF0444_0175</name>
</gene>
<dbReference type="Proteomes" id="UP000005926">
    <property type="component" value="Unassembled WGS sequence"/>
</dbReference>
<keyword evidence="1" id="KW-0812">Transmembrane</keyword>
<sequence length="39" mass="4864">MYGIFHASFFIVVSMIWYESNFEKWIKKQMMETVFETTY</sequence>
<accession>C8NE30</accession>
<feature type="transmembrane region" description="Helical" evidence="1">
    <location>
        <begin position="6"/>
        <end position="22"/>
    </location>
</feature>
<keyword evidence="1" id="KW-0472">Membrane</keyword>
<reference evidence="2 3" key="1">
    <citation type="submission" date="2009-08" db="EMBL/GenBank/DDBJ databases">
        <authorList>
            <person name="Muzny D."/>
            <person name="Qin X."/>
            <person name="Deng J."/>
            <person name="Jiang H."/>
            <person name="Liu Y."/>
            <person name="Qu J."/>
            <person name="Song X.-Z."/>
            <person name="Zhang L."/>
            <person name="Thornton R."/>
            <person name="Coyle M."/>
            <person name="Francisco L."/>
            <person name="Jackson L."/>
            <person name="Javaid M."/>
            <person name="Korchina V."/>
            <person name="Kovar C."/>
            <person name="Mata R."/>
            <person name="Mathew T."/>
            <person name="Ngo R."/>
            <person name="Nguyen L."/>
            <person name="Nguyen N."/>
            <person name="Okwuonu G."/>
            <person name="Ongeri F."/>
            <person name="Pham C."/>
            <person name="Simmons D."/>
            <person name="Wilczek-Boney K."/>
            <person name="Hale W."/>
            <person name="Jakkamsetti A."/>
            <person name="Pham P."/>
            <person name="Ruth R."/>
            <person name="San Lucas F."/>
            <person name="Warren J."/>
            <person name="Zhang J."/>
            <person name="Zhao Z."/>
            <person name="Zhou C."/>
            <person name="Zhu D."/>
            <person name="Lee S."/>
            <person name="Bess C."/>
            <person name="Blankenburg K."/>
            <person name="Forbes L."/>
            <person name="Fu Q."/>
            <person name="Gubbala S."/>
            <person name="Hirani K."/>
            <person name="Jayaseelan J.C."/>
            <person name="Lara F."/>
            <person name="Munidasa M."/>
            <person name="Palculict T."/>
            <person name="Patil S."/>
            <person name="Pu L.-L."/>
            <person name="Saada N."/>
            <person name="Tang L."/>
            <person name="Weissenberger G."/>
            <person name="Zhu Y."/>
            <person name="Hemphill L."/>
            <person name="Shang Y."/>
            <person name="Youmans B."/>
            <person name="Ayvaz T."/>
            <person name="Ross M."/>
            <person name="Santibanez J."/>
            <person name="Aqrawi P."/>
            <person name="Gross S."/>
            <person name="Joshi V."/>
            <person name="Fowler G."/>
            <person name="Nazareth L."/>
            <person name="Reid J."/>
            <person name="Worley K."/>
            <person name="Petrosino J."/>
            <person name="Highlander S."/>
            <person name="Gibbs R."/>
        </authorList>
    </citation>
    <scope>NUCLEOTIDE SEQUENCE [LARGE SCALE GENOMIC DNA]</scope>
    <source>
        <strain evidence="2 3">ATCC 49175</strain>
    </source>
</reference>
<proteinExistence type="predicted"/>
<dbReference type="HOGENOM" id="CLU_3310474_0_0_9"/>
<evidence type="ECO:0000313" key="2">
    <source>
        <dbReference type="EMBL" id="EEW37931.1"/>
    </source>
</evidence>
<keyword evidence="1" id="KW-1133">Transmembrane helix</keyword>
<evidence type="ECO:0000313" key="3">
    <source>
        <dbReference type="Proteomes" id="UP000005926"/>
    </source>
</evidence>